<protein>
    <submittedName>
        <fullName evidence="1">Type VII secretion protein EsxD</fullName>
    </submittedName>
</protein>
<dbReference type="Proteomes" id="UP001056610">
    <property type="component" value="Chromosome"/>
</dbReference>
<evidence type="ECO:0000313" key="2">
    <source>
        <dbReference type="Proteomes" id="UP001056610"/>
    </source>
</evidence>
<dbReference type="RefSeq" id="WP_219066578.1">
    <property type="nucleotide sequence ID" value="NZ_CAJUXY010000008.1"/>
</dbReference>
<reference evidence="1" key="1">
    <citation type="submission" date="2022-05" db="EMBL/GenBank/DDBJ databases">
        <title>A methanotrophic Mycobacterium dominates a cave microbial ecosystem.</title>
        <authorList>
            <person name="Van Spanning R.J.M."/>
            <person name="Guan Q."/>
            <person name="Melkonian C."/>
            <person name="Gallant J."/>
            <person name="Polerecky L."/>
            <person name="Flot J.-F."/>
            <person name="Brandt B.W."/>
            <person name="Braster M."/>
            <person name="Iturbe Espinoza P."/>
            <person name="Aerts J."/>
            <person name="Meima-Franke M."/>
            <person name="Piersma S.R."/>
            <person name="Bunduc C."/>
            <person name="Ummels R."/>
            <person name="Pain A."/>
            <person name="Fleming E.J."/>
            <person name="van der Wel N."/>
            <person name="Gherman V.D."/>
            <person name="Sarbu S.M."/>
            <person name="Bodelier P.L.E."/>
            <person name="Bitter W."/>
        </authorList>
    </citation>
    <scope>NUCLEOTIDE SEQUENCE</scope>
    <source>
        <strain evidence="1">Sulfur Cave</strain>
    </source>
</reference>
<keyword evidence="2" id="KW-1185">Reference proteome</keyword>
<accession>A0ABY4QM96</accession>
<evidence type="ECO:0000313" key="1">
    <source>
        <dbReference type="EMBL" id="UQX11071.1"/>
    </source>
</evidence>
<proteinExistence type="predicted"/>
<dbReference type="EMBL" id="CP097320">
    <property type="protein sequence ID" value="UQX11071.1"/>
    <property type="molecule type" value="Genomic_DNA"/>
</dbReference>
<sequence>MALLQVTPDMMRSTQQAIETALEHATVIANQYLSNHENMGVAWQGDGYTSSTNTAMKVQHDLAQAVAWGSKLAQGLGKVALMMEQHEMDAAHSFAGFAGDGALNA</sequence>
<organism evidence="1 2">
    <name type="scientific">Candidatus Mycobacterium methanotrophicum</name>
    <dbReference type="NCBI Taxonomy" id="2943498"/>
    <lineage>
        <taxon>Bacteria</taxon>
        <taxon>Bacillati</taxon>
        <taxon>Actinomycetota</taxon>
        <taxon>Actinomycetes</taxon>
        <taxon>Mycobacteriales</taxon>
        <taxon>Mycobacteriaceae</taxon>
        <taxon>Mycobacterium</taxon>
    </lineage>
</organism>
<name>A0ABY4QM96_9MYCO</name>
<gene>
    <name evidence="1" type="ORF">M5I08_00250</name>
</gene>